<feature type="domain" description="BRCT" evidence="2">
    <location>
        <begin position="184"/>
        <end position="277"/>
    </location>
</feature>
<dbReference type="GO" id="GO:0042276">
    <property type="term" value="P:error-prone translesion synthesis"/>
    <property type="evidence" value="ECO:0007669"/>
    <property type="project" value="TreeGrafter"/>
</dbReference>
<protein>
    <recommendedName>
        <fullName evidence="2">BRCT domain-containing protein</fullName>
    </recommendedName>
</protein>
<dbReference type="FunCoup" id="A0A2P6N6H9">
    <property type="interactions" value="82"/>
</dbReference>
<dbReference type="GO" id="GO:0005634">
    <property type="term" value="C:nucleus"/>
    <property type="evidence" value="ECO:0007669"/>
    <property type="project" value="TreeGrafter"/>
</dbReference>
<dbReference type="GO" id="GO:0003887">
    <property type="term" value="F:DNA-directed DNA polymerase activity"/>
    <property type="evidence" value="ECO:0007669"/>
    <property type="project" value="TreeGrafter"/>
</dbReference>
<dbReference type="GO" id="GO:0017125">
    <property type="term" value="F:deoxycytidyl transferase activity"/>
    <property type="evidence" value="ECO:0007669"/>
    <property type="project" value="TreeGrafter"/>
</dbReference>
<gene>
    <name evidence="3" type="ORF">PROFUN_12776</name>
</gene>
<feature type="compositionally biased region" description="Basic and acidic residues" evidence="1">
    <location>
        <begin position="124"/>
        <end position="142"/>
    </location>
</feature>
<comment type="caution">
    <text evidence="3">The sequence shown here is derived from an EMBL/GenBank/DDBJ whole genome shotgun (WGS) entry which is preliminary data.</text>
</comment>
<reference evidence="3 4" key="1">
    <citation type="journal article" date="2018" name="Genome Biol. Evol.">
        <title>Multiple Roots of Fruiting Body Formation in Amoebozoa.</title>
        <authorList>
            <person name="Hillmann F."/>
            <person name="Forbes G."/>
            <person name="Novohradska S."/>
            <person name="Ferling I."/>
            <person name="Riege K."/>
            <person name="Groth M."/>
            <person name="Westermann M."/>
            <person name="Marz M."/>
            <person name="Spaller T."/>
            <person name="Winckler T."/>
            <person name="Schaap P."/>
            <person name="Glockner G."/>
        </authorList>
    </citation>
    <scope>NUCLEOTIDE SEQUENCE [LARGE SCALE GENOMIC DNA]</scope>
    <source>
        <strain evidence="3 4">Jena</strain>
    </source>
</reference>
<dbReference type="Gene3D" id="3.40.50.10190">
    <property type="entry name" value="BRCT domain"/>
    <property type="match status" value="1"/>
</dbReference>
<dbReference type="Pfam" id="PF16589">
    <property type="entry name" value="BRCT_2"/>
    <property type="match status" value="1"/>
</dbReference>
<dbReference type="AlphaFoldDB" id="A0A2P6N6H9"/>
<evidence type="ECO:0000259" key="2">
    <source>
        <dbReference type="PROSITE" id="PS50172"/>
    </source>
</evidence>
<feature type="compositionally biased region" description="Basic and acidic residues" evidence="1">
    <location>
        <begin position="149"/>
        <end position="159"/>
    </location>
</feature>
<name>A0A2P6N6H9_9EUKA</name>
<feature type="region of interest" description="Disordered" evidence="1">
    <location>
        <begin position="107"/>
        <end position="159"/>
    </location>
</feature>
<proteinExistence type="predicted"/>
<evidence type="ECO:0000256" key="1">
    <source>
        <dbReference type="SAM" id="MobiDB-lite"/>
    </source>
</evidence>
<organism evidence="3 4">
    <name type="scientific">Planoprotostelium fungivorum</name>
    <dbReference type="NCBI Taxonomy" id="1890364"/>
    <lineage>
        <taxon>Eukaryota</taxon>
        <taxon>Amoebozoa</taxon>
        <taxon>Evosea</taxon>
        <taxon>Variosea</taxon>
        <taxon>Cavosteliida</taxon>
        <taxon>Cavosteliaceae</taxon>
        <taxon>Planoprotostelium</taxon>
    </lineage>
</organism>
<dbReference type="PROSITE" id="PS50172">
    <property type="entry name" value="BRCT"/>
    <property type="match status" value="1"/>
</dbReference>
<dbReference type="InParanoid" id="A0A2P6N6H9"/>
<dbReference type="EMBL" id="MDYQ01000180">
    <property type="protein sequence ID" value="PRP79543.1"/>
    <property type="molecule type" value="Genomic_DNA"/>
</dbReference>
<dbReference type="OrthoDB" id="427711at2759"/>
<dbReference type="SMART" id="SM00292">
    <property type="entry name" value="BRCT"/>
    <property type="match status" value="1"/>
</dbReference>
<dbReference type="SUPFAM" id="SSF52113">
    <property type="entry name" value="BRCT domain"/>
    <property type="match status" value="1"/>
</dbReference>
<feature type="compositionally biased region" description="Polar residues" evidence="1">
    <location>
        <begin position="111"/>
        <end position="123"/>
    </location>
</feature>
<sequence>MVVALVVSSDYDPALPLLYIFPLLLKGPKYLWEAGDFLRKRDVSGFQRRLRGGKWKLNTRNLRDGSIFRTYCLSFERNGASVTVTHYYFRRIAHRKDNLECGNEIPLGSTAVRSPSRNRTITRSGKERLSEMPAHSDEKPGDLRGPSDSGERGDQSRSYKQRTDARIWWEQRCADVEKQQKIQTISNIFEGLNIYLQGYSSEASSLQLKELINLHSGRVSAFFSSKKQITHIVCRNLSGGAHDRISQSPGRLFIVDARWVLDSCKAGKRMEENNYTVIKRQRTSISDFFGKKKDAPEENPTTTCGEEEITCVQLLKQCRERQNEIIQRGEEEKEDKKRKSGSVDRREAKKLKKLITSLPLGQQRKES</sequence>
<evidence type="ECO:0000313" key="4">
    <source>
        <dbReference type="Proteomes" id="UP000241769"/>
    </source>
</evidence>
<evidence type="ECO:0000313" key="3">
    <source>
        <dbReference type="EMBL" id="PRP79543.1"/>
    </source>
</evidence>
<dbReference type="InterPro" id="IPR001357">
    <property type="entry name" value="BRCT_dom"/>
</dbReference>
<feature type="compositionally biased region" description="Basic and acidic residues" evidence="1">
    <location>
        <begin position="325"/>
        <end position="347"/>
    </location>
</feature>
<keyword evidence="4" id="KW-1185">Reference proteome</keyword>
<dbReference type="Proteomes" id="UP000241769">
    <property type="component" value="Unassembled WGS sequence"/>
</dbReference>
<dbReference type="InterPro" id="IPR036420">
    <property type="entry name" value="BRCT_dom_sf"/>
</dbReference>
<feature type="region of interest" description="Disordered" evidence="1">
    <location>
        <begin position="325"/>
        <end position="348"/>
    </location>
</feature>
<dbReference type="STRING" id="1890364.A0A2P6N6H9"/>
<dbReference type="GO" id="GO:0070987">
    <property type="term" value="P:error-free translesion synthesis"/>
    <property type="evidence" value="ECO:0007669"/>
    <property type="project" value="TreeGrafter"/>
</dbReference>
<dbReference type="PANTHER" id="PTHR45990">
    <property type="entry name" value="DNA REPAIR PROTEIN REV1"/>
    <property type="match status" value="1"/>
</dbReference>
<accession>A0A2P6N6H9</accession>
<dbReference type="PANTHER" id="PTHR45990:SF1">
    <property type="entry name" value="DNA REPAIR PROTEIN REV1"/>
    <property type="match status" value="1"/>
</dbReference>